<name>A0A4Y7NL96_9CRUS</name>
<dbReference type="CDD" id="cd11717">
    <property type="entry name" value="THUMP_THUMPD1_like"/>
    <property type="match status" value="1"/>
</dbReference>
<dbReference type="EMBL" id="LR024343">
    <property type="protein sequence ID" value="SVE93962.1"/>
    <property type="molecule type" value="mRNA"/>
</dbReference>
<dbReference type="PROSITE" id="PS51165">
    <property type="entry name" value="THUMP"/>
    <property type="match status" value="1"/>
</dbReference>
<evidence type="ECO:0000313" key="3">
    <source>
        <dbReference type="EMBL" id="SVE93962.1"/>
    </source>
</evidence>
<evidence type="ECO:0000256" key="1">
    <source>
        <dbReference type="PROSITE-ProRule" id="PRU00529"/>
    </source>
</evidence>
<dbReference type="GO" id="GO:0003723">
    <property type="term" value="F:RNA binding"/>
    <property type="evidence" value="ECO:0007669"/>
    <property type="project" value="UniProtKB-UniRule"/>
</dbReference>
<sequence>MSDIGNKRKARDKAFYIKSAKQARRSAGELLPGIKGFLCTSNREKDSVREAYNLLNEHADILYGSEIKEEGIEEKKGLEIEDELSQEMENLKKKAEKSVSERRFQSVATGVKGCLFIRSTVKSPTEVVDAIIDEIEKKKLPSTKFLLRMLPIQATCKSSLEEILKSSDKLIEQMGKSKTFSLIVKVRNHNLKRDEIIGPVADMVKKAFPDIKVDLDNPETSLIVEVLRGTTCLAVVSNYSQRAKYNLVEIAQKTNKPSTDL</sequence>
<gene>
    <name evidence="3" type="primary">EOG090X0GPG</name>
</gene>
<dbReference type="PANTHER" id="PTHR13452:SF10">
    <property type="entry name" value="THUMP DOMAIN-CONTAINING PROTEIN 1"/>
    <property type="match status" value="1"/>
</dbReference>
<proteinExistence type="evidence at transcript level"/>
<reference evidence="3" key="1">
    <citation type="submission" date="2018-08" db="EMBL/GenBank/DDBJ databases">
        <authorList>
            <person name="Cornetti L."/>
        </authorList>
    </citation>
    <scope>NUCLEOTIDE SEQUENCE</scope>
    <source>
        <strain evidence="3">BE-ASS</strain>
    </source>
</reference>
<dbReference type="InterPro" id="IPR004114">
    <property type="entry name" value="THUMP_dom"/>
</dbReference>
<accession>A0A4Y7NL96</accession>
<dbReference type="PANTHER" id="PTHR13452">
    <property type="entry name" value="THUMP DOMAIN CONTAINING PROTEIN 1-RELATED"/>
    <property type="match status" value="1"/>
</dbReference>
<evidence type="ECO:0000259" key="2">
    <source>
        <dbReference type="PROSITE" id="PS51165"/>
    </source>
</evidence>
<dbReference type="SUPFAM" id="SSF143437">
    <property type="entry name" value="THUMP domain-like"/>
    <property type="match status" value="1"/>
</dbReference>
<feature type="domain" description="THUMP" evidence="2">
    <location>
        <begin position="134"/>
        <end position="237"/>
    </location>
</feature>
<protein>
    <submittedName>
        <fullName evidence="3">EOG090X0GPG</fullName>
    </submittedName>
</protein>
<organism evidence="3">
    <name type="scientific">Scapholeberis mucronata</name>
    <dbReference type="NCBI Taxonomy" id="202097"/>
    <lineage>
        <taxon>Eukaryota</taxon>
        <taxon>Metazoa</taxon>
        <taxon>Ecdysozoa</taxon>
        <taxon>Arthropoda</taxon>
        <taxon>Crustacea</taxon>
        <taxon>Branchiopoda</taxon>
        <taxon>Diplostraca</taxon>
        <taxon>Cladocera</taxon>
        <taxon>Anomopoda</taxon>
        <taxon>Daphniidae</taxon>
        <taxon>Scapholeberis</taxon>
    </lineage>
</organism>
<dbReference type="AlphaFoldDB" id="A0A4Y7NL96"/>
<dbReference type="GO" id="GO:0006400">
    <property type="term" value="P:tRNA modification"/>
    <property type="evidence" value="ECO:0007669"/>
    <property type="project" value="InterPro"/>
</dbReference>
<keyword evidence="1" id="KW-0694">RNA-binding</keyword>
<dbReference type="Pfam" id="PF02926">
    <property type="entry name" value="THUMP"/>
    <property type="match status" value="1"/>
</dbReference>
<dbReference type="InterPro" id="IPR040183">
    <property type="entry name" value="THUMPD1-like"/>
</dbReference>
<dbReference type="Gene3D" id="3.30.2300.10">
    <property type="entry name" value="THUMP superfamily"/>
    <property type="match status" value="1"/>
</dbReference>
<dbReference type="SMART" id="SM00981">
    <property type="entry name" value="THUMP"/>
    <property type="match status" value="1"/>
</dbReference>